<feature type="chain" id="PRO_5042280388" evidence="1">
    <location>
        <begin position="23"/>
        <end position="225"/>
    </location>
</feature>
<dbReference type="Proteomes" id="UP001196413">
    <property type="component" value="Unassembled WGS sequence"/>
</dbReference>
<comment type="caution">
    <text evidence="2">The sequence shown here is derived from an EMBL/GenBank/DDBJ whole genome shotgun (WGS) entry which is preliminary data.</text>
</comment>
<evidence type="ECO:0000256" key="1">
    <source>
        <dbReference type="SAM" id="SignalP"/>
    </source>
</evidence>
<gene>
    <name evidence="2" type="ORF">KIN20_005937</name>
</gene>
<sequence>MGILPTDCFVIPLLATILTALGCGVLPAGQDHTRNFTVIGFTLPVAMVYSTANDVRARVPGIATSKEGAQTFVQNLVMQTVFDTLERQGRSALLPDAVISTILSQLTVRTTYEPMMCQKVVLKVKDDKVMKDDPPSCIIVGGTVTGVCTTMMAAMTECMTGPDVTITAVNDAHLTITGTLSTTNLIMANWSRAMWQSVVNRALRISALGPFGSYFISATATVGGN</sequence>
<name>A0AAD5QFI7_PARTN</name>
<reference evidence="2" key="1">
    <citation type="submission" date="2021-06" db="EMBL/GenBank/DDBJ databases">
        <title>Parelaphostrongylus tenuis whole genome reference sequence.</title>
        <authorList>
            <person name="Garwood T.J."/>
            <person name="Larsen P.A."/>
            <person name="Fountain-Jones N.M."/>
            <person name="Garbe J.R."/>
            <person name="Macchietto M.G."/>
            <person name="Kania S.A."/>
            <person name="Gerhold R.W."/>
            <person name="Richards J.E."/>
            <person name="Wolf T.M."/>
        </authorList>
    </citation>
    <scope>NUCLEOTIDE SEQUENCE</scope>
    <source>
        <strain evidence="2">MNPRO001-30</strain>
        <tissue evidence="2">Meninges</tissue>
    </source>
</reference>
<feature type="signal peptide" evidence="1">
    <location>
        <begin position="1"/>
        <end position="22"/>
    </location>
</feature>
<dbReference type="AlphaFoldDB" id="A0AAD5QFI7"/>
<dbReference type="EMBL" id="JAHQIW010000813">
    <property type="protein sequence ID" value="KAJ1350203.1"/>
    <property type="molecule type" value="Genomic_DNA"/>
</dbReference>
<evidence type="ECO:0000313" key="2">
    <source>
        <dbReference type="EMBL" id="KAJ1350203.1"/>
    </source>
</evidence>
<evidence type="ECO:0000313" key="3">
    <source>
        <dbReference type="Proteomes" id="UP001196413"/>
    </source>
</evidence>
<organism evidence="2 3">
    <name type="scientific">Parelaphostrongylus tenuis</name>
    <name type="common">Meningeal worm</name>
    <dbReference type="NCBI Taxonomy" id="148309"/>
    <lineage>
        <taxon>Eukaryota</taxon>
        <taxon>Metazoa</taxon>
        <taxon>Ecdysozoa</taxon>
        <taxon>Nematoda</taxon>
        <taxon>Chromadorea</taxon>
        <taxon>Rhabditida</taxon>
        <taxon>Rhabditina</taxon>
        <taxon>Rhabditomorpha</taxon>
        <taxon>Strongyloidea</taxon>
        <taxon>Metastrongylidae</taxon>
        <taxon>Parelaphostrongylus</taxon>
    </lineage>
</organism>
<proteinExistence type="predicted"/>
<keyword evidence="1" id="KW-0732">Signal</keyword>
<protein>
    <submittedName>
        <fullName evidence="2">Uncharacterized protein</fullName>
    </submittedName>
</protein>
<accession>A0AAD5QFI7</accession>
<keyword evidence="3" id="KW-1185">Reference proteome</keyword>